<gene>
    <name evidence="10" type="ORF">DFL_007853</name>
</gene>
<feature type="short sequence motif" description="GXSXG" evidence="7">
    <location>
        <begin position="760"/>
        <end position="764"/>
    </location>
</feature>
<name>A0A436ZWW8_ARTFL</name>
<dbReference type="GO" id="GO:0008270">
    <property type="term" value="F:zinc ion binding"/>
    <property type="evidence" value="ECO:0007669"/>
    <property type="project" value="UniProtKB-KW"/>
</dbReference>
<keyword evidence="5 7" id="KW-0442">Lipid degradation</keyword>
<dbReference type="Gene3D" id="3.40.1090.10">
    <property type="entry name" value="Cytosolic phospholipase A2 catalytic domain"/>
    <property type="match status" value="1"/>
</dbReference>
<keyword evidence="11" id="KW-1185">Reference proteome</keyword>
<feature type="compositionally biased region" description="Polar residues" evidence="8">
    <location>
        <begin position="1218"/>
        <end position="1227"/>
    </location>
</feature>
<evidence type="ECO:0000256" key="4">
    <source>
        <dbReference type="ARBA" id="ARBA00022833"/>
    </source>
</evidence>
<reference evidence="10 11" key="1">
    <citation type="submission" date="2019-01" db="EMBL/GenBank/DDBJ databases">
        <title>Intercellular communication is required for trap formation in the nematode-trapping fungus Duddingtonia flagrans.</title>
        <authorList>
            <person name="Youssar L."/>
            <person name="Wernet V."/>
            <person name="Hensel N."/>
            <person name="Hildebrandt H.-G."/>
            <person name="Fischer R."/>
        </authorList>
    </citation>
    <scope>NUCLEOTIDE SEQUENCE [LARGE SCALE GENOMIC DNA]</scope>
    <source>
        <strain evidence="10 11">CBS H-5679</strain>
    </source>
</reference>
<dbReference type="GeneID" id="93590164"/>
<dbReference type="EMBL" id="SAEB01000009">
    <property type="protein sequence ID" value="RVD83467.1"/>
    <property type="molecule type" value="Genomic_DNA"/>
</dbReference>
<dbReference type="GO" id="GO:0046486">
    <property type="term" value="P:glycerolipid metabolic process"/>
    <property type="evidence" value="ECO:0007669"/>
    <property type="project" value="UniProtKB-ARBA"/>
</dbReference>
<keyword evidence="1" id="KW-0479">Metal-binding</keyword>
<comment type="caution">
    <text evidence="10">The sequence shown here is derived from an EMBL/GenBank/DDBJ whole genome shotgun (WGS) entry which is preliminary data.</text>
</comment>
<dbReference type="Gene3D" id="3.30.40.10">
    <property type="entry name" value="Zinc/RING finger domain, C3HC4 (zinc finger)"/>
    <property type="match status" value="1"/>
</dbReference>
<dbReference type="GO" id="GO:0047499">
    <property type="term" value="F:calcium-independent phospholipase A2 activity"/>
    <property type="evidence" value="ECO:0007669"/>
    <property type="project" value="TreeGrafter"/>
</dbReference>
<dbReference type="GO" id="GO:0016020">
    <property type="term" value="C:membrane"/>
    <property type="evidence" value="ECO:0007669"/>
    <property type="project" value="TreeGrafter"/>
</dbReference>
<keyword evidence="4" id="KW-0862">Zinc</keyword>
<feature type="compositionally biased region" description="Acidic residues" evidence="8">
    <location>
        <begin position="1174"/>
        <end position="1183"/>
    </location>
</feature>
<feature type="region of interest" description="Disordered" evidence="8">
    <location>
        <begin position="1174"/>
        <end position="1253"/>
    </location>
</feature>
<evidence type="ECO:0000256" key="1">
    <source>
        <dbReference type="ARBA" id="ARBA00022723"/>
    </source>
</evidence>
<dbReference type="PANTHER" id="PTHR24185">
    <property type="entry name" value="CALCIUM-INDEPENDENT PHOSPHOLIPASE A2-GAMMA"/>
    <property type="match status" value="1"/>
</dbReference>
<dbReference type="InterPro" id="IPR002641">
    <property type="entry name" value="PNPLA_dom"/>
</dbReference>
<dbReference type="STRING" id="97331.A0A436ZWW8"/>
<dbReference type="Proteomes" id="UP000283090">
    <property type="component" value="Unassembled WGS sequence"/>
</dbReference>
<evidence type="ECO:0000256" key="3">
    <source>
        <dbReference type="ARBA" id="ARBA00022801"/>
    </source>
</evidence>
<dbReference type="InterPro" id="IPR013083">
    <property type="entry name" value="Znf_RING/FYVE/PHD"/>
</dbReference>
<dbReference type="InterPro" id="IPR016035">
    <property type="entry name" value="Acyl_Trfase/lysoPLipase"/>
</dbReference>
<dbReference type="GO" id="GO:0016042">
    <property type="term" value="P:lipid catabolic process"/>
    <property type="evidence" value="ECO:0007669"/>
    <property type="project" value="UniProtKB-UniRule"/>
</dbReference>
<feature type="short sequence motif" description="GXGXXG" evidence="7">
    <location>
        <begin position="726"/>
        <end position="731"/>
    </location>
</feature>
<evidence type="ECO:0000259" key="9">
    <source>
        <dbReference type="PROSITE" id="PS51635"/>
    </source>
</evidence>
<dbReference type="SUPFAM" id="SSF52151">
    <property type="entry name" value="FabD/lysophospholipase-like"/>
    <property type="match status" value="1"/>
</dbReference>
<evidence type="ECO:0000256" key="8">
    <source>
        <dbReference type="SAM" id="MobiDB-lite"/>
    </source>
</evidence>
<evidence type="ECO:0000256" key="2">
    <source>
        <dbReference type="ARBA" id="ARBA00022771"/>
    </source>
</evidence>
<feature type="domain" description="PNPLA" evidence="9">
    <location>
        <begin position="722"/>
        <end position="929"/>
    </location>
</feature>
<dbReference type="PROSITE" id="PS51635">
    <property type="entry name" value="PNPLA"/>
    <property type="match status" value="1"/>
</dbReference>
<accession>A0A436ZWW8</accession>
<dbReference type="OrthoDB" id="194358at2759"/>
<protein>
    <recommendedName>
        <fullName evidence="9">PNPLA domain-containing protein</fullName>
    </recommendedName>
</protein>
<keyword evidence="6 7" id="KW-0443">Lipid metabolism</keyword>
<evidence type="ECO:0000313" key="10">
    <source>
        <dbReference type="EMBL" id="RVD83467.1"/>
    </source>
</evidence>
<dbReference type="GO" id="GO:0019369">
    <property type="term" value="P:arachidonate metabolic process"/>
    <property type="evidence" value="ECO:0007669"/>
    <property type="project" value="TreeGrafter"/>
</dbReference>
<dbReference type="VEuPathDB" id="FungiDB:DFL_007853"/>
<feature type="region of interest" description="Disordered" evidence="8">
    <location>
        <begin position="1"/>
        <end position="21"/>
    </location>
</feature>
<dbReference type="CDD" id="cd07199">
    <property type="entry name" value="Pat17_PNPLA8_PNPLA9_like"/>
    <property type="match status" value="1"/>
</dbReference>
<feature type="compositionally biased region" description="Polar residues" evidence="8">
    <location>
        <begin position="1"/>
        <end position="11"/>
    </location>
</feature>
<keyword evidence="2" id="KW-0863">Zinc-finger</keyword>
<dbReference type="CDD" id="cd19757">
    <property type="entry name" value="Bbox1"/>
    <property type="match status" value="1"/>
</dbReference>
<evidence type="ECO:0000256" key="7">
    <source>
        <dbReference type="PROSITE-ProRule" id="PRU01161"/>
    </source>
</evidence>
<dbReference type="RefSeq" id="XP_067489011.1">
    <property type="nucleotide sequence ID" value="XM_067637500.1"/>
</dbReference>
<proteinExistence type="predicted"/>
<dbReference type="AlphaFoldDB" id="A0A436ZWW8"/>
<dbReference type="PROSITE" id="PS00518">
    <property type="entry name" value="ZF_RING_1"/>
    <property type="match status" value="1"/>
</dbReference>
<sequence length="1253" mass="138892">MDFKGTSSSIVSKPDAGSSSGSAVVLSSQAFTECGKCDKLPGVIPCTCGEVFCELCFVTSHLRRNPTHRRKPASERRIQHYWNTITNVLSAGNHSYVFKRDEAAKWFGFSTKITENDVRVSMIAETPRLANLLDRSAQANPQGSSLQFPSIVSFTGLTGAGKSVIIRSLIYLSAKTETWESLEAPVPGASSGAGLFVSTTGEVNLYPEPSSLGTETPLLLADCEGLAGTEPLAAKHQNDWVNHSRRYRIEGARDRNSVVKTIYPRFLYIFSDVICYVTNDHRSWADTTVRMLEWSSVGAQNTINQYTLPALIIILNAPSVENEAWVSDDEDFLTREFFAAISEELEANDTLRALAKKYGETNIQGLFKRNYLDVHVHYIPRQGSGRLGGVDIVHKQNQRLLDRIRSDSQRVQAERAKSLTRFDSKQLSTLTDLAFKHLATGDQRPFDFGLCRRNTIIPETLHLSIGEYLRHCFKPGVSLGLPACVPALGIIILRNALSAKGEDDILIPSTVFNPEIRGACLKAIESFYDENVACAYIDQRSGERCVNTKAGHGAKGHQNQSGKLMENGEYIESDDRTNPESFVASVDEHITNIMHEFKLKDHSDRKIWRTLAIQEHEKNIRQLRRNGIYPRAGRAARGDPFRKSSICYGCLFQKPEYLLPCDHTVCEECIRAHSDSTAAATTMKQATGKHTLTSCIICGTSIGLGWPFKVNIRPQLSGIRVLSLDGGGVRGISQLAILKKLESRIGLGLPIGDFFDIIVGTSTGGIAALALGVYKKSATNFIPHFKEICNGGFSKEDPGSKSEKSFWEYLNTFFTFSPGRNDAKPLYFSENLRKSLQEFFESKSHRKKGFFGLNNHCRVAVTTTVASECQLIANYTRGDHGRYMYSDTGLVNVALCTSAAPPYFPPHVDHGAACRDGGLKENNPIHLAVTESRALWDPRYDLILSIGSGKASNPQDGSEFDKLIEPTGLRQLFHNFLSTMNGNDAWIKFQESWDKRITERSSRLNVEFAQETEPSFDSLSDMGSMEGQAERCSFEQMTFDSPFQPIVGTPEDGLLEVLADRLRASLFFLQVKLIDKTDGFVVTVKGTIRCRLGPGDEGFDNLLSMVSSFKVNNETIVTYPESGPSSEGYFVLDIEFSHESVGEAIRIDVNFGKTHWVTISGCPITIKEVMEEWDSVEAQDETEDKATRDSLPPDDSADAGPSTPNHETESRTRIDYFTTETEQNGSRGSVWDNDDTRSLQTDDASDFSFDGSS</sequence>
<feature type="active site" description="Nucleophile" evidence="7">
    <location>
        <position position="762"/>
    </location>
</feature>
<dbReference type="Pfam" id="PF01734">
    <property type="entry name" value="Patatin"/>
    <property type="match status" value="1"/>
</dbReference>
<keyword evidence="3 7" id="KW-0378">Hydrolase</keyword>
<dbReference type="PANTHER" id="PTHR24185:SF1">
    <property type="entry name" value="CALCIUM-INDEPENDENT PHOSPHOLIPASE A2-GAMMA"/>
    <property type="match status" value="1"/>
</dbReference>
<feature type="short sequence motif" description="DGA/G" evidence="7">
    <location>
        <begin position="916"/>
        <end position="918"/>
    </location>
</feature>
<dbReference type="InterPro" id="IPR017907">
    <property type="entry name" value="Znf_RING_CS"/>
</dbReference>
<evidence type="ECO:0000256" key="5">
    <source>
        <dbReference type="ARBA" id="ARBA00022963"/>
    </source>
</evidence>
<evidence type="ECO:0000256" key="6">
    <source>
        <dbReference type="ARBA" id="ARBA00023098"/>
    </source>
</evidence>
<organism evidence="10 11">
    <name type="scientific">Arthrobotrys flagrans</name>
    <name type="common">Nematode-trapping fungus</name>
    <name type="synonym">Trichothecium flagrans</name>
    <dbReference type="NCBI Taxonomy" id="97331"/>
    <lineage>
        <taxon>Eukaryota</taxon>
        <taxon>Fungi</taxon>
        <taxon>Dikarya</taxon>
        <taxon>Ascomycota</taxon>
        <taxon>Pezizomycotina</taxon>
        <taxon>Orbiliomycetes</taxon>
        <taxon>Orbiliales</taxon>
        <taxon>Orbiliaceae</taxon>
        <taxon>Arthrobotrys</taxon>
    </lineage>
</organism>
<feature type="active site" description="Proton acceptor" evidence="7">
    <location>
        <position position="916"/>
    </location>
</feature>
<evidence type="ECO:0000313" key="11">
    <source>
        <dbReference type="Proteomes" id="UP000283090"/>
    </source>
</evidence>